<gene>
    <name evidence="6" type="ORF">ACFODZ_01250</name>
</gene>
<dbReference type="InterPro" id="IPR050301">
    <property type="entry name" value="NTE"/>
</dbReference>
<dbReference type="PANTHER" id="PTHR14226:SF57">
    <property type="entry name" value="BLR7027 PROTEIN"/>
    <property type="match status" value="1"/>
</dbReference>
<dbReference type="Pfam" id="PF01734">
    <property type="entry name" value="Patatin"/>
    <property type="match status" value="1"/>
</dbReference>
<comment type="caution">
    <text evidence="6">The sequence shown here is derived from an EMBL/GenBank/DDBJ whole genome shotgun (WGS) entry which is preliminary data.</text>
</comment>
<dbReference type="CDD" id="cd07209">
    <property type="entry name" value="Pat_hypo_Ecoli_Z1214_like"/>
    <property type="match status" value="1"/>
</dbReference>
<dbReference type="RefSeq" id="WP_077409524.1">
    <property type="nucleotide sequence ID" value="NZ_JBHRTS010000001.1"/>
</dbReference>
<dbReference type="EMBL" id="JBHRTS010000001">
    <property type="protein sequence ID" value="MFC3192855.1"/>
    <property type="molecule type" value="Genomic_DNA"/>
</dbReference>
<evidence type="ECO:0000259" key="5">
    <source>
        <dbReference type="PROSITE" id="PS51635"/>
    </source>
</evidence>
<organism evidence="6 7">
    <name type="scientific">Marinicella sediminis</name>
    <dbReference type="NCBI Taxonomy" id="1792834"/>
    <lineage>
        <taxon>Bacteria</taxon>
        <taxon>Pseudomonadati</taxon>
        <taxon>Pseudomonadota</taxon>
        <taxon>Gammaproteobacteria</taxon>
        <taxon>Lysobacterales</taxon>
        <taxon>Marinicellaceae</taxon>
        <taxon>Marinicella</taxon>
    </lineage>
</organism>
<evidence type="ECO:0000256" key="2">
    <source>
        <dbReference type="ARBA" id="ARBA00022963"/>
    </source>
</evidence>
<reference evidence="7" key="1">
    <citation type="journal article" date="2019" name="Int. J. Syst. Evol. Microbiol.">
        <title>The Global Catalogue of Microorganisms (GCM) 10K type strain sequencing project: providing services to taxonomists for standard genome sequencing and annotation.</title>
        <authorList>
            <consortium name="The Broad Institute Genomics Platform"/>
            <consortium name="The Broad Institute Genome Sequencing Center for Infectious Disease"/>
            <person name="Wu L."/>
            <person name="Ma J."/>
        </authorList>
    </citation>
    <scope>NUCLEOTIDE SEQUENCE [LARGE SCALE GENOMIC DNA]</scope>
    <source>
        <strain evidence="7">KCTC 42953</strain>
    </source>
</reference>
<dbReference type="PROSITE" id="PS51635">
    <property type="entry name" value="PNPLA"/>
    <property type="match status" value="1"/>
</dbReference>
<feature type="domain" description="PNPLA" evidence="5">
    <location>
        <begin position="13"/>
        <end position="224"/>
    </location>
</feature>
<evidence type="ECO:0000256" key="1">
    <source>
        <dbReference type="ARBA" id="ARBA00022801"/>
    </source>
</evidence>
<evidence type="ECO:0000256" key="4">
    <source>
        <dbReference type="PROSITE-ProRule" id="PRU01161"/>
    </source>
</evidence>
<feature type="active site" description="Proton acceptor" evidence="4">
    <location>
        <position position="211"/>
    </location>
</feature>
<protein>
    <submittedName>
        <fullName evidence="6">Patatin-like phospholipase family protein</fullName>
    </submittedName>
</protein>
<dbReference type="Proteomes" id="UP001595533">
    <property type="component" value="Unassembled WGS sequence"/>
</dbReference>
<dbReference type="Gene3D" id="3.40.1090.10">
    <property type="entry name" value="Cytosolic phospholipase A2 catalytic domain"/>
    <property type="match status" value="1"/>
</dbReference>
<name>A0ABV7J463_9GAMM</name>
<dbReference type="InterPro" id="IPR016035">
    <property type="entry name" value="Acyl_Trfase/lysoPLipase"/>
</dbReference>
<feature type="short sequence motif" description="DGA/G" evidence="4">
    <location>
        <begin position="211"/>
        <end position="213"/>
    </location>
</feature>
<evidence type="ECO:0000256" key="3">
    <source>
        <dbReference type="ARBA" id="ARBA00023098"/>
    </source>
</evidence>
<dbReference type="InterPro" id="IPR002641">
    <property type="entry name" value="PNPLA_dom"/>
</dbReference>
<feature type="short sequence motif" description="GXSXG" evidence="4">
    <location>
        <begin position="47"/>
        <end position="51"/>
    </location>
</feature>
<keyword evidence="1 4" id="KW-0378">Hydrolase</keyword>
<sequence length="376" mass="41489">MNSAEQSSGLTALMLPGGGARGAYQVGVMQAIMDLMPEGFHFPIINGTSAGAINAVVMACHAKNQQYGVARLQHFWTSIHCADVYRTDARQIMKTMARVLGALLFGRLGVTPPRSLLDNSPLAALLSRELKLEQLQPAIDQGVLKGLSITASSYDTAMAKCFYQAHHDVIPWHRTRRVGLQEDITVDHIMASTALPFLFPARLIGNEYYGDGGLRMTAPLSPAIHLGADRILVIGTRDESPIQVPEEPGSYPSMGELGGYMLDTLFMDTMMADLSRLRRINRTLELVPHERRQKTHLKPIDTLIIKPSVDVRKITEAHAGHIPRPVKSLLKMIGGWGKDWRMPSYLLFEPSYTKALIELGRQDAVNQADEIKAFLG</sequence>
<accession>A0ABV7J463</accession>
<feature type="short sequence motif" description="GXGXXG" evidence="4">
    <location>
        <begin position="17"/>
        <end position="22"/>
    </location>
</feature>
<dbReference type="PANTHER" id="PTHR14226">
    <property type="entry name" value="NEUROPATHY TARGET ESTERASE/SWISS CHEESE D.MELANOGASTER"/>
    <property type="match status" value="1"/>
</dbReference>
<evidence type="ECO:0000313" key="7">
    <source>
        <dbReference type="Proteomes" id="UP001595533"/>
    </source>
</evidence>
<keyword evidence="3 4" id="KW-0443">Lipid metabolism</keyword>
<feature type="active site" description="Nucleophile" evidence="4">
    <location>
        <position position="49"/>
    </location>
</feature>
<evidence type="ECO:0000313" key="6">
    <source>
        <dbReference type="EMBL" id="MFC3192855.1"/>
    </source>
</evidence>
<keyword evidence="2 4" id="KW-0442">Lipid degradation</keyword>
<proteinExistence type="predicted"/>
<dbReference type="SUPFAM" id="SSF52151">
    <property type="entry name" value="FabD/lysophospholipase-like"/>
    <property type="match status" value="1"/>
</dbReference>
<keyword evidence="7" id="KW-1185">Reference proteome</keyword>